<keyword evidence="3" id="KW-0326">Glycosidase</keyword>
<dbReference type="InterPro" id="IPR006104">
    <property type="entry name" value="Glyco_hydro_2_N"/>
</dbReference>
<dbReference type="GO" id="GO:0004553">
    <property type="term" value="F:hydrolase activity, hydrolyzing O-glycosyl compounds"/>
    <property type="evidence" value="ECO:0007669"/>
    <property type="project" value="InterPro"/>
</dbReference>
<evidence type="ECO:0000259" key="5">
    <source>
        <dbReference type="PROSITE" id="PS51175"/>
    </source>
</evidence>
<evidence type="ECO:0000256" key="2">
    <source>
        <dbReference type="ARBA" id="ARBA00022801"/>
    </source>
</evidence>
<dbReference type="InterPro" id="IPR006103">
    <property type="entry name" value="Glyco_hydro_2_cat"/>
</dbReference>
<name>A0A1B1Y565_9FLAO</name>
<dbReference type="STRING" id="1790137.AXE80_06110"/>
<feature type="domain" description="CBM6" evidence="5">
    <location>
        <begin position="890"/>
        <end position="1015"/>
    </location>
</feature>
<feature type="signal peptide" evidence="4">
    <location>
        <begin position="1"/>
        <end position="25"/>
    </location>
</feature>
<dbReference type="Pfam" id="PF16355">
    <property type="entry name" value="DUF4982"/>
    <property type="match status" value="1"/>
</dbReference>
<keyword evidence="7" id="KW-1185">Reference proteome</keyword>
<dbReference type="PANTHER" id="PTHR42732">
    <property type="entry name" value="BETA-GALACTOSIDASE"/>
    <property type="match status" value="1"/>
</dbReference>
<evidence type="ECO:0000256" key="1">
    <source>
        <dbReference type="ARBA" id="ARBA00007401"/>
    </source>
</evidence>
<sequence>MIGKSKRLKSFLLICYFILISFVNAQRTEVNFNNHWHFILEDNVSFSKENYNASSWKTLNIPHDWSFEKGVRNGGDQGQGGGYHDGGIGWYRKSFEVKKQSLSKITYIHFDGVYMNSEVWINGTYLGKRPYGYISFRYDISKYLKQGKNTIAVRVNNSLEPSARWYHPCGIYAPVKLVEVNKTHIAPNSVFVTTPIIKTSQATVNVKADFLNISKKQKCKVSIYSSKGVLLSTITQKIKYSKSNINLEVKNPKLWSPETPNLYKLVTQILEDKKVIDEVETTFGFRTIAWKTATGFWLNGENVKLKGVCEHWEGGPVGGAWTKPMLRWKLQSLKDMGINAIRPSHNPTPPMFYDICDEIGLLVMDEIFDGWHKKAPQDYGKQAFDEWWQRDVKEWITRDRNHPSIFVWSLGNETHGDIAPELVKYGKSIDNTRLFTSGAGNPEDMDIEGVNGGSETQAFIESKTFDKPFISTEAPHTWQTRGYYRTQTWWRDNELPGTYELPNLTDKEIFFYEGINPKKWKNRKQRFNSSYDNATVRVSARKYWEVMRDNPWHSGHFRWTGFDYYGEAGLVHGGLPFNLFMGGALDVAGFKKDLYYFYQSQWTKEPMVHILPHWTHPRMKKGTVIPVWVYSNADEVELFLNGKSLGKDKPGTVWNEMQCEWMVPYEDGKLEAVAYIKGKEVKRTSFSTSKQPSKLRTNIQKLAAEDAFTTSYIITSEGLDENDNLYPYGENKVYYNIQGDVKKISMENGNPIDPTSRTKSDYRALFFGKSRLFLRALPNAKKASIIIASILGDKALYTSNKITIDVKQIQVLGKSNPSDLEIYYTINGENPITKGMNYKGPFEVNDGTTVKAIVKQNGKIVLTMEERFGKNEGLFWGDEHSADMWIGRGVNIAAEEGILTGEAKISKEAHRYKGSGFVRFDGKEGAITFYQENDGERGDYSIRFRYMHNNPNKLHPMKLYVNDEYVQTLEFKPTGGWEKEWKFVPTIITLKAGANNIRIETDGQSGPFIDELFID</sequence>
<evidence type="ECO:0000256" key="3">
    <source>
        <dbReference type="ARBA" id="ARBA00023295"/>
    </source>
</evidence>
<dbReference type="Gene3D" id="3.20.20.80">
    <property type="entry name" value="Glycosidases"/>
    <property type="match status" value="1"/>
</dbReference>
<dbReference type="InterPro" id="IPR006102">
    <property type="entry name" value="Ig-like_GH2"/>
</dbReference>
<keyword evidence="2" id="KW-0378">Hydrolase</keyword>
<dbReference type="SUPFAM" id="SSF51445">
    <property type="entry name" value="(Trans)glycosidases"/>
    <property type="match status" value="1"/>
</dbReference>
<dbReference type="GO" id="GO:0030246">
    <property type="term" value="F:carbohydrate binding"/>
    <property type="evidence" value="ECO:0007669"/>
    <property type="project" value="InterPro"/>
</dbReference>
<dbReference type="RefSeq" id="WP_068825430.1">
    <property type="nucleotide sequence ID" value="NZ_CP014224.1"/>
</dbReference>
<dbReference type="Pfam" id="PF02836">
    <property type="entry name" value="Glyco_hydro_2_C"/>
    <property type="match status" value="1"/>
</dbReference>
<dbReference type="EMBL" id="CP014224">
    <property type="protein sequence ID" value="ANW95878.1"/>
    <property type="molecule type" value="Genomic_DNA"/>
</dbReference>
<dbReference type="InterPro" id="IPR006101">
    <property type="entry name" value="Glyco_hydro_2"/>
</dbReference>
<dbReference type="PRINTS" id="PR00132">
    <property type="entry name" value="GLHYDRLASE2"/>
</dbReference>
<dbReference type="Pfam" id="PF00703">
    <property type="entry name" value="Glyco_hydro_2"/>
    <property type="match status" value="1"/>
</dbReference>
<organism evidence="6 7">
    <name type="scientific">Wenyingzhuangia fucanilytica</name>
    <dbReference type="NCBI Taxonomy" id="1790137"/>
    <lineage>
        <taxon>Bacteria</taxon>
        <taxon>Pseudomonadati</taxon>
        <taxon>Bacteroidota</taxon>
        <taxon>Flavobacteriia</taxon>
        <taxon>Flavobacteriales</taxon>
        <taxon>Flavobacteriaceae</taxon>
        <taxon>Wenyingzhuangia</taxon>
    </lineage>
</organism>
<dbReference type="Pfam" id="PF02837">
    <property type="entry name" value="Glyco_hydro_2_N"/>
    <property type="match status" value="1"/>
</dbReference>
<dbReference type="Gene3D" id="2.60.40.10">
    <property type="entry name" value="Immunoglobulins"/>
    <property type="match status" value="3"/>
</dbReference>
<proteinExistence type="inferred from homology"/>
<dbReference type="InterPro" id="IPR023232">
    <property type="entry name" value="Glyco_hydro_2_AS"/>
</dbReference>
<feature type="chain" id="PRO_5008532449" evidence="4">
    <location>
        <begin position="26"/>
        <end position="1015"/>
    </location>
</feature>
<dbReference type="InterPro" id="IPR036156">
    <property type="entry name" value="Beta-gal/glucu_dom_sf"/>
</dbReference>
<dbReference type="InterPro" id="IPR017853">
    <property type="entry name" value="GH"/>
</dbReference>
<dbReference type="InterPro" id="IPR005084">
    <property type="entry name" value="CBM6"/>
</dbReference>
<dbReference type="Pfam" id="PF13287">
    <property type="entry name" value="Fn3_assoc"/>
    <property type="match status" value="1"/>
</dbReference>
<dbReference type="SUPFAM" id="SSF49785">
    <property type="entry name" value="Galactose-binding domain-like"/>
    <property type="match status" value="2"/>
</dbReference>
<evidence type="ECO:0000313" key="7">
    <source>
        <dbReference type="Proteomes" id="UP000092967"/>
    </source>
</evidence>
<evidence type="ECO:0000313" key="6">
    <source>
        <dbReference type="EMBL" id="ANW95878.1"/>
    </source>
</evidence>
<dbReference type="InterPro" id="IPR008979">
    <property type="entry name" value="Galactose-bd-like_sf"/>
</dbReference>
<keyword evidence="4" id="KW-0732">Signal</keyword>
<reference evidence="6 7" key="1">
    <citation type="submission" date="2016-02" db="EMBL/GenBank/DDBJ databases">
        <authorList>
            <person name="Wen L."/>
            <person name="He K."/>
            <person name="Yang H."/>
        </authorList>
    </citation>
    <scope>NUCLEOTIDE SEQUENCE [LARGE SCALE GENOMIC DNA]</scope>
    <source>
        <strain evidence="6 7">CZ1127</strain>
    </source>
</reference>
<dbReference type="Gene3D" id="2.60.120.260">
    <property type="entry name" value="Galactose-binding domain-like"/>
    <property type="match status" value="2"/>
</dbReference>
<dbReference type="PROSITE" id="PS00608">
    <property type="entry name" value="GLYCOSYL_HYDROL_F2_2"/>
    <property type="match status" value="1"/>
</dbReference>
<dbReference type="GO" id="GO:0005975">
    <property type="term" value="P:carbohydrate metabolic process"/>
    <property type="evidence" value="ECO:0007669"/>
    <property type="project" value="InterPro"/>
</dbReference>
<evidence type="ECO:0000256" key="4">
    <source>
        <dbReference type="SAM" id="SignalP"/>
    </source>
</evidence>
<protein>
    <submittedName>
        <fullName evidence="6">Beta-galactosidase</fullName>
    </submittedName>
</protein>
<dbReference type="AlphaFoldDB" id="A0A1B1Y565"/>
<dbReference type="InterPro" id="IPR032311">
    <property type="entry name" value="DUF4982"/>
</dbReference>
<dbReference type="OrthoDB" id="9801077at2"/>
<dbReference type="Proteomes" id="UP000092967">
    <property type="component" value="Chromosome"/>
</dbReference>
<dbReference type="InterPro" id="IPR013783">
    <property type="entry name" value="Ig-like_fold"/>
</dbReference>
<dbReference type="PROSITE" id="PS51175">
    <property type="entry name" value="CBM6"/>
    <property type="match status" value="1"/>
</dbReference>
<dbReference type="PANTHER" id="PTHR42732:SF1">
    <property type="entry name" value="BETA-MANNOSIDASE"/>
    <property type="match status" value="1"/>
</dbReference>
<accession>A0A1B1Y565</accession>
<gene>
    <name evidence="6" type="ORF">AXE80_06110</name>
</gene>
<dbReference type="KEGG" id="wfu:AXE80_06110"/>
<dbReference type="SUPFAM" id="SSF49303">
    <property type="entry name" value="beta-Galactosidase/glucuronidase domain"/>
    <property type="match status" value="1"/>
</dbReference>
<comment type="similarity">
    <text evidence="1">Belongs to the glycosyl hydrolase 2 family.</text>
</comment>
<dbReference type="InterPro" id="IPR051913">
    <property type="entry name" value="GH2_Domain-Containing"/>
</dbReference>
<dbReference type="InterPro" id="IPR026876">
    <property type="entry name" value="Fn3_assoc_repeat"/>
</dbReference>